<keyword evidence="7" id="KW-0732">Signal</keyword>
<feature type="signal peptide" evidence="7">
    <location>
        <begin position="1"/>
        <end position="20"/>
    </location>
</feature>
<evidence type="ECO:0000256" key="2">
    <source>
        <dbReference type="ARBA" id="ARBA00022723"/>
    </source>
</evidence>
<comment type="similarity">
    <text evidence="6">Belongs to the polysaccharide monooxygenase AA13 family.</text>
</comment>
<dbReference type="GO" id="GO:0046872">
    <property type="term" value="F:metal ion binding"/>
    <property type="evidence" value="ECO:0007669"/>
    <property type="project" value="UniProtKB-KW"/>
</dbReference>
<evidence type="ECO:0000313" key="9">
    <source>
        <dbReference type="EMBL" id="KAK1772218.1"/>
    </source>
</evidence>
<keyword evidence="4" id="KW-1015">Disulfide bond</keyword>
<proteinExistence type="inferred from homology"/>
<organism evidence="9 10">
    <name type="scientific">Phialemonium atrogriseum</name>
    <dbReference type="NCBI Taxonomy" id="1093897"/>
    <lineage>
        <taxon>Eukaryota</taxon>
        <taxon>Fungi</taxon>
        <taxon>Dikarya</taxon>
        <taxon>Ascomycota</taxon>
        <taxon>Pezizomycotina</taxon>
        <taxon>Sordariomycetes</taxon>
        <taxon>Sordariomycetidae</taxon>
        <taxon>Cephalothecales</taxon>
        <taxon>Cephalothecaceae</taxon>
        <taxon>Phialemonium</taxon>
    </lineage>
</organism>
<dbReference type="Proteomes" id="UP001244011">
    <property type="component" value="Unassembled WGS sequence"/>
</dbReference>
<dbReference type="PANTHER" id="PTHR36575">
    <property type="entry name" value="BINDING PROTEIN, PUTATIVE (AFU_ORTHOLOGUE AFUA_1G14430)-RELATED"/>
    <property type="match status" value="1"/>
</dbReference>
<evidence type="ECO:0000256" key="1">
    <source>
        <dbReference type="ARBA" id="ARBA00001973"/>
    </source>
</evidence>
<gene>
    <name evidence="9" type="ORF">QBC33DRAFT_443313</name>
</gene>
<dbReference type="Pfam" id="PF03067">
    <property type="entry name" value="LPMO_10"/>
    <property type="match status" value="1"/>
</dbReference>
<dbReference type="PANTHER" id="PTHR36575:SF2">
    <property type="entry name" value="CHITIN-BINDING TYPE-4 DOMAIN-CONTAINING PROTEIN-RELATED"/>
    <property type="match status" value="1"/>
</dbReference>
<evidence type="ECO:0000313" key="10">
    <source>
        <dbReference type="Proteomes" id="UP001244011"/>
    </source>
</evidence>
<dbReference type="AlphaFoldDB" id="A0AAJ0CB22"/>
<comment type="caution">
    <text evidence="9">The sequence shown here is derived from an EMBL/GenBank/DDBJ whole genome shotgun (WGS) entry which is preliminary data.</text>
</comment>
<feature type="chain" id="PRO_5042529173" description="Chitin-binding type-4 domain-containing protein" evidence="7">
    <location>
        <begin position="21"/>
        <end position="207"/>
    </location>
</feature>
<evidence type="ECO:0000256" key="7">
    <source>
        <dbReference type="SAM" id="SignalP"/>
    </source>
</evidence>
<evidence type="ECO:0000259" key="8">
    <source>
        <dbReference type="Pfam" id="PF03067"/>
    </source>
</evidence>
<keyword evidence="5" id="KW-0325">Glycoprotein</keyword>
<keyword evidence="2" id="KW-0479">Metal-binding</keyword>
<keyword evidence="10" id="KW-1185">Reference proteome</keyword>
<keyword evidence="3" id="KW-0186">Copper</keyword>
<dbReference type="RefSeq" id="XP_060288431.1">
    <property type="nucleotide sequence ID" value="XM_060424217.1"/>
</dbReference>
<dbReference type="InterPro" id="IPR004302">
    <property type="entry name" value="Cellulose/chitin-bd_N"/>
</dbReference>
<evidence type="ECO:0000256" key="5">
    <source>
        <dbReference type="ARBA" id="ARBA00023180"/>
    </source>
</evidence>
<dbReference type="Gene3D" id="2.70.50.70">
    <property type="match status" value="1"/>
</dbReference>
<evidence type="ECO:0000256" key="3">
    <source>
        <dbReference type="ARBA" id="ARBA00023008"/>
    </source>
</evidence>
<dbReference type="InterPro" id="IPR052282">
    <property type="entry name" value="Starch-active_LPMO"/>
</dbReference>
<feature type="domain" description="Chitin-binding type-4" evidence="8">
    <location>
        <begin position="21"/>
        <end position="189"/>
    </location>
</feature>
<sequence>MQLPLASLLGVAALASQASAHGLVTKPDARTPGDATAAVCGKTMVDFYKADNTSYPEALLRANPNGLKDGYDAAKCDLWLCKGFQFADNKDHVQKYKPGDVVDMEVFIRIPHKGYANVSVVDTTTNKVIGEALKTWADDYAATNTPPKDQTSFSVTIPDLAGKCTEAGVCALQWYWFGQGQTYESCIDFTVPAAEAAPAAVRGRSWY</sequence>
<name>A0AAJ0CB22_9PEZI</name>
<dbReference type="GeneID" id="85307404"/>
<reference evidence="9" key="1">
    <citation type="submission" date="2023-06" db="EMBL/GenBank/DDBJ databases">
        <title>Genome-scale phylogeny and comparative genomics of the fungal order Sordariales.</title>
        <authorList>
            <consortium name="Lawrence Berkeley National Laboratory"/>
            <person name="Hensen N."/>
            <person name="Bonometti L."/>
            <person name="Westerberg I."/>
            <person name="Brannstrom I.O."/>
            <person name="Guillou S."/>
            <person name="Cros-Aarteil S."/>
            <person name="Calhoun S."/>
            <person name="Haridas S."/>
            <person name="Kuo A."/>
            <person name="Mondo S."/>
            <person name="Pangilinan J."/>
            <person name="Riley R."/>
            <person name="Labutti K."/>
            <person name="Andreopoulos B."/>
            <person name="Lipzen A."/>
            <person name="Chen C."/>
            <person name="Yanf M."/>
            <person name="Daum C."/>
            <person name="Ng V."/>
            <person name="Clum A."/>
            <person name="Steindorff A."/>
            <person name="Ohm R."/>
            <person name="Martin F."/>
            <person name="Silar P."/>
            <person name="Natvig D."/>
            <person name="Lalanne C."/>
            <person name="Gautier V."/>
            <person name="Ament-Velasquez S.L."/>
            <person name="Kruys A."/>
            <person name="Hutchinson M.I."/>
            <person name="Powell A.J."/>
            <person name="Barry K."/>
            <person name="Miller A.N."/>
            <person name="Grigoriev I.V."/>
            <person name="Debuchy R."/>
            <person name="Gladieux P."/>
            <person name="Thoren M.H."/>
            <person name="Johannesson H."/>
        </authorList>
    </citation>
    <scope>NUCLEOTIDE SEQUENCE</scope>
    <source>
        <strain evidence="9">8032-3</strain>
    </source>
</reference>
<comment type="cofactor">
    <cofactor evidence="1">
        <name>Cu(2+)</name>
        <dbReference type="ChEBI" id="CHEBI:29036"/>
    </cofactor>
</comment>
<dbReference type="EMBL" id="MU838997">
    <property type="protein sequence ID" value="KAK1772218.1"/>
    <property type="molecule type" value="Genomic_DNA"/>
</dbReference>
<evidence type="ECO:0000256" key="6">
    <source>
        <dbReference type="ARBA" id="ARBA00034311"/>
    </source>
</evidence>
<protein>
    <recommendedName>
        <fullName evidence="8">Chitin-binding type-4 domain-containing protein</fullName>
    </recommendedName>
</protein>
<evidence type="ECO:0000256" key="4">
    <source>
        <dbReference type="ARBA" id="ARBA00023157"/>
    </source>
</evidence>
<accession>A0AAJ0CB22</accession>